<dbReference type="GO" id="GO:0016020">
    <property type="term" value="C:membrane"/>
    <property type="evidence" value="ECO:0007669"/>
    <property type="project" value="TreeGrafter"/>
</dbReference>
<evidence type="ECO:0000313" key="3">
    <source>
        <dbReference type="Proteomes" id="UP000053051"/>
    </source>
</evidence>
<dbReference type="Pfam" id="PF00561">
    <property type="entry name" value="Abhydrolase_1"/>
    <property type="match status" value="1"/>
</dbReference>
<name>M1WZB2_9NOST</name>
<dbReference type="InterPro" id="IPR000073">
    <property type="entry name" value="AB_hydrolase_1"/>
</dbReference>
<dbReference type="SUPFAM" id="SSF53474">
    <property type="entry name" value="alpha/beta-Hydrolases"/>
    <property type="match status" value="1"/>
</dbReference>
<dbReference type="InterPro" id="IPR050266">
    <property type="entry name" value="AB_hydrolase_sf"/>
</dbReference>
<dbReference type="PRINTS" id="PR00111">
    <property type="entry name" value="ABHYDROLASE"/>
</dbReference>
<dbReference type="PANTHER" id="PTHR43798:SF33">
    <property type="entry name" value="HYDROLASE, PUTATIVE (AFU_ORTHOLOGUE AFUA_2G14860)-RELATED"/>
    <property type="match status" value="1"/>
</dbReference>
<gene>
    <name evidence="2" type="ORF">RINTHH_12820</name>
</gene>
<dbReference type="PANTHER" id="PTHR43798">
    <property type="entry name" value="MONOACYLGLYCEROL LIPASE"/>
    <property type="match status" value="1"/>
</dbReference>
<feature type="domain" description="AB hydrolase-1" evidence="1">
    <location>
        <begin position="25"/>
        <end position="178"/>
    </location>
</feature>
<dbReference type="AlphaFoldDB" id="M1WZB2"/>
<dbReference type="Proteomes" id="UP000053051">
    <property type="component" value="Unassembled WGS sequence"/>
</dbReference>
<evidence type="ECO:0000313" key="2">
    <source>
        <dbReference type="EMBL" id="CCH67437.1"/>
    </source>
</evidence>
<comment type="caution">
    <text evidence="2">The sequence shown here is derived from an EMBL/GenBank/DDBJ whole genome shotgun (WGS) entry which is preliminary data.</text>
</comment>
<reference evidence="3" key="2">
    <citation type="submission" date="2016-01" db="EMBL/GenBank/DDBJ databases">
        <title>Diatom-associated endosymboitic cyanobacterium lacks core nitrogen metabolism enzymes.</title>
        <authorList>
            <person name="Hilton J.A."/>
            <person name="Foster R.A."/>
            <person name="Tripp H.J."/>
            <person name="Carter B.J."/>
            <person name="Zehr J.P."/>
            <person name="Villareal T.A."/>
        </authorList>
    </citation>
    <scope>NUCLEOTIDE SEQUENCE [LARGE SCALE GENOMIC DNA]</scope>
    <source>
        <strain evidence="3">HH01</strain>
    </source>
</reference>
<evidence type="ECO:0000259" key="1">
    <source>
        <dbReference type="Pfam" id="PF00561"/>
    </source>
</evidence>
<dbReference type="GO" id="GO:0047372">
    <property type="term" value="F:monoacylglycerol lipase activity"/>
    <property type="evidence" value="ECO:0007669"/>
    <property type="project" value="TreeGrafter"/>
</dbReference>
<dbReference type="EMBL" id="CAIY01000044">
    <property type="protein sequence ID" value="CCH67437.1"/>
    <property type="molecule type" value="Genomic_DNA"/>
</dbReference>
<dbReference type="GO" id="GO:0046464">
    <property type="term" value="P:acylglycerol catabolic process"/>
    <property type="evidence" value="ECO:0007669"/>
    <property type="project" value="TreeGrafter"/>
</dbReference>
<keyword evidence="3" id="KW-1185">Reference proteome</keyword>
<dbReference type="InterPro" id="IPR029058">
    <property type="entry name" value="AB_hydrolase_fold"/>
</dbReference>
<proteinExistence type="predicted"/>
<organism evidence="2 3">
    <name type="scientific">Richelia intracellularis HH01</name>
    <dbReference type="NCBI Taxonomy" id="1165094"/>
    <lineage>
        <taxon>Bacteria</taxon>
        <taxon>Bacillati</taxon>
        <taxon>Cyanobacteriota</taxon>
        <taxon>Cyanophyceae</taxon>
        <taxon>Nostocales</taxon>
        <taxon>Nostocaceae</taxon>
        <taxon>Richelia</taxon>
    </lineage>
</organism>
<protein>
    <submittedName>
        <fullName evidence="2">Haloalkane dehalogenase</fullName>
    </submittedName>
</protein>
<dbReference type="Gene3D" id="3.40.50.1820">
    <property type="entry name" value="alpha/beta hydrolase"/>
    <property type="match status" value="1"/>
</dbReference>
<accession>M1WZB2</accession>
<sequence length="187" mass="21339">MKSARYSLSLPNIQLSYLEWDEGTKPLLLLHGLADNALVWASLGDYLASEYHIIAPDMRGHGDSSKPEENYSFTSTIADLEALMDHLEWGSTHIVAHSWCGKLACIWAKQNPQRLRSMVLVDPIFVWKMPIFLKLTFPLLFRVLSSLQGMGPFPSYQLAESKARQLTQYREWTPLQQKVFKAGIEKN</sequence>
<reference evidence="2 3" key="1">
    <citation type="submission" date="2012-05" db="EMBL/GenBank/DDBJ databases">
        <authorList>
            <person name="Hilton J."/>
        </authorList>
    </citation>
    <scope>NUCLEOTIDE SEQUENCE [LARGE SCALE GENOMIC DNA]</scope>
    <source>
        <strain evidence="2 3">HH01</strain>
    </source>
</reference>
<dbReference type="STRING" id="1165094.RINTHH_12820"/>